<dbReference type="Pfam" id="PF08281">
    <property type="entry name" value="Sigma70_r4_2"/>
    <property type="match status" value="1"/>
</dbReference>
<reference evidence="4 5" key="1">
    <citation type="submission" date="2018-08" db="EMBL/GenBank/DDBJ databases">
        <title>The multiple taxonomic identification of Sphingomonas gilva.</title>
        <authorList>
            <person name="Zhu D."/>
            <person name="Zheng S."/>
        </authorList>
    </citation>
    <scope>NUCLEOTIDE SEQUENCE [LARGE SCALE GENOMIC DNA]</scope>
    <source>
        <strain evidence="4 5">ZDH117</strain>
    </source>
</reference>
<comment type="caution">
    <text evidence="4">The sequence shown here is derived from an EMBL/GenBank/DDBJ whole genome shotgun (WGS) entry which is preliminary data.</text>
</comment>
<dbReference type="PANTHER" id="PTHR43214:SF42">
    <property type="entry name" value="TRANSCRIPTIONAL REGULATORY PROTEIN DESR"/>
    <property type="match status" value="1"/>
</dbReference>
<dbReference type="AlphaFoldDB" id="A0A396RLZ0"/>
<sequence>MASKSVPAVPIERLARLTPGQRVCLRLVHQRLTSKDIAREIGISPHTVDQRLRQAIEILGVSSRVEAARAFAAAEADGYQSLIYQAPYIAEDADPAPALSPDIGDRWREANAVHEMQAPYLAFASSQPARFIAPLPVRRGERNDLTIMQRLGWTIAVAVGTALSAGIFLSGIEALGTIATAAKRALS</sequence>
<dbReference type="GO" id="GO:0016987">
    <property type="term" value="F:sigma factor activity"/>
    <property type="evidence" value="ECO:0007669"/>
    <property type="project" value="InterPro"/>
</dbReference>
<dbReference type="RefSeq" id="WP_118864106.1">
    <property type="nucleotide sequence ID" value="NZ_QWLV01000004.1"/>
</dbReference>
<organism evidence="4 5">
    <name type="scientific">Sphingomonas gilva</name>
    <dbReference type="NCBI Taxonomy" id="2305907"/>
    <lineage>
        <taxon>Bacteria</taxon>
        <taxon>Pseudomonadati</taxon>
        <taxon>Pseudomonadota</taxon>
        <taxon>Alphaproteobacteria</taxon>
        <taxon>Sphingomonadales</taxon>
        <taxon>Sphingomonadaceae</taxon>
        <taxon>Sphingomonas</taxon>
    </lineage>
</organism>
<evidence type="ECO:0000256" key="2">
    <source>
        <dbReference type="SAM" id="Phobius"/>
    </source>
</evidence>
<evidence type="ECO:0000313" key="5">
    <source>
        <dbReference type="Proteomes" id="UP000266693"/>
    </source>
</evidence>
<keyword evidence="2" id="KW-0472">Membrane</keyword>
<dbReference type="PROSITE" id="PS50043">
    <property type="entry name" value="HTH_LUXR_2"/>
    <property type="match status" value="1"/>
</dbReference>
<keyword evidence="1" id="KW-0238">DNA-binding</keyword>
<protein>
    <submittedName>
        <fullName evidence="4">LuxR family transcriptional regulator</fullName>
    </submittedName>
</protein>
<dbReference type="PANTHER" id="PTHR43214">
    <property type="entry name" value="TWO-COMPONENT RESPONSE REGULATOR"/>
    <property type="match status" value="1"/>
</dbReference>
<dbReference type="InterPro" id="IPR039420">
    <property type="entry name" value="WalR-like"/>
</dbReference>
<dbReference type="InterPro" id="IPR013249">
    <property type="entry name" value="RNA_pol_sigma70_r4_t2"/>
</dbReference>
<dbReference type="InterPro" id="IPR016032">
    <property type="entry name" value="Sig_transdc_resp-reg_C-effctor"/>
</dbReference>
<name>A0A396RLZ0_9SPHN</name>
<dbReference type="InterPro" id="IPR036388">
    <property type="entry name" value="WH-like_DNA-bd_sf"/>
</dbReference>
<evidence type="ECO:0000259" key="3">
    <source>
        <dbReference type="PROSITE" id="PS50043"/>
    </source>
</evidence>
<proteinExistence type="predicted"/>
<dbReference type="Proteomes" id="UP000266693">
    <property type="component" value="Unassembled WGS sequence"/>
</dbReference>
<dbReference type="SUPFAM" id="SSF46894">
    <property type="entry name" value="C-terminal effector domain of the bipartite response regulators"/>
    <property type="match status" value="1"/>
</dbReference>
<dbReference type="OrthoDB" id="7206433at2"/>
<gene>
    <name evidence="4" type="ORF">D1610_10295</name>
</gene>
<accession>A0A396RLZ0</accession>
<dbReference type="EMBL" id="QWLV01000004">
    <property type="protein sequence ID" value="RHW17358.1"/>
    <property type="molecule type" value="Genomic_DNA"/>
</dbReference>
<feature type="transmembrane region" description="Helical" evidence="2">
    <location>
        <begin position="151"/>
        <end position="172"/>
    </location>
</feature>
<evidence type="ECO:0000313" key="4">
    <source>
        <dbReference type="EMBL" id="RHW17358.1"/>
    </source>
</evidence>
<dbReference type="SMART" id="SM00421">
    <property type="entry name" value="HTH_LUXR"/>
    <property type="match status" value="1"/>
</dbReference>
<evidence type="ECO:0000256" key="1">
    <source>
        <dbReference type="ARBA" id="ARBA00023125"/>
    </source>
</evidence>
<keyword evidence="5" id="KW-1185">Reference proteome</keyword>
<keyword evidence="2" id="KW-1133">Transmembrane helix</keyword>
<keyword evidence="2" id="KW-0812">Transmembrane</keyword>
<feature type="domain" description="HTH luxR-type" evidence="3">
    <location>
        <begin position="10"/>
        <end position="75"/>
    </location>
</feature>
<dbReference type="InterPro" id="IPR000792">
    <property type="entry name" value="Tscrpt_reg_LuxR_C"/>
</dbReference>
<dbReference type="GO" id="GO:0006352">
    <property type="term" value="P:DNA-templated transcription initiation"/>
    <property type="evidence" value="ECO:0007669"/>
    <property type="project" value="InterPro"/>
</dbReference>
<dbReference type="GO" id="GO:0003677">
    <property type="term" value="F:DNA binding"/>
    <property type="evidence" value="ECO:0007669"/>
    <property type="project" value="UniProtKB-KW"/>
</dbReference>
<dbReference type="Gene3D" id="1.10.10.10">
    <property type="entry name" value="Winged helix-like DNA-binding domain superfamily/Winged helix DNA-binding domain"/>
    <property type="match status" value="1"/>
</dbReference>